<protein>
    <submittedName>
        <fullName evidence="1">Uncharacterized protein</fullName>
    </submittedName>
</protein>
<gene>
    <name evidence="1" type="ORF">BCUN_0450</name>
</gene>
<dbReference type="Proteomes" id="UP000029067">
    <property type="component" value="Unassembled WGS sequence"/>
</dbReference>
<reference evidence="1 2" key="1">
    <citation type="submission" date="2014-03" db="EMBL/GenBank/DDBJ databases">
        <title>Genomics of Bifidobacteria.</title>
        <authorList>
            <person name="Ventura M."/>
            <person name="Milani C."/>
            <person name="Lugli G.A."/>
        </authorList>
    </citation>
    <scope>NUCLEOTIDE SEQUENCE [LARGE SCALE GENOMIC DNA]</scope>
    <source>
        <strain evidence="1 2">LMG 10738</strain>
    </source>
</reference>
<comment type="caution">
    <text evidence="1">The sequence shown here is derived from an EMBL/GenBank/DDBJ whole genome shotgun (WGS) entry which is preliminary data.</text>
</comment>
<keyword evidence="2" id="KW-1185">Reference proteome</keyword>
<sequence length="56" mass="6351">MCEQMFHTDCTEEIVKVGLLVSEPEGLKMVPNKQNNYKNGSNKSKCCYNSDFNCSN</sequence>
<evidence type="ECO:0000313" key="1">
    <source>
        <dbReference type="EMBL" id="KFI65951.1"/>
    </source>
</evidence>
<dbReference type="EMBL" id="JGYV01000001">
    <property type="protein sequence ID" value="KFI65951.1"/>
    <property type="molecule type" value="Genomic_DNA"/>
</dbReference>
<organism evidence="1 2">
    <name type="scientific">Bifidobacterium cuniculi</name>
    <dbReference type="NCBI Taxonomy" id="1688"/>
    <lineage>
        <taxon>Bacteria</taxon>
        <taxon>Bacillati</taxon>
        <taxon>Actinomycetota</taxon>
        <taxon>Actinomycetes</taxon>
        <taxon>Bifidobacteriales</taxon>
        <taxon>Bifidobacteriaceae</taxon>
        <taxon>Bifidobacterium</taxon>
    </lineage>
</organism>
<name>A0A087B4K1_9BIFI</name>
<accession>A0A087B4K1</accession>
<evidence type="ECO:0000313" key="2">
    <source>
        <dbReference type="Proteomes" id="UP000029067"/>
    </source>
</evidence>
<dbReference type="AlphaFoldDB" id="A0A087B4K1"/>
<proteinExistence type="predicted"/>